<reference evidence="1" key="1">
    <citation type="submission" date="2019-08" db="EMBL/GenBank/DDBJ databases">
        <authorList>
            <person name="Kucharzyk K."/>
            <person name="Murdoch R.W."/>
            <person name="Higgins S."/>
            <person name="Loffler F."/>
        </authorList>
    </citation>
    <scope>NUCLEOTIDE SEQUENCE</scope>
</reference>
<name>A0A644WDW5_9ZZZZ</name>
<gene>
    <name evidence="1" type="ORF">SDC9_48290</name>
</gene>
<evidence type="ECO:0000313" key="1">
    <source>
        <dbReference type="EMBL" id="MPM02045.1"/>
    </source>
</evidence>
<comment type="caution">
    <text evidence="1">The sequence shown here is derived from an EMBL/GenBank/DDBJ whole genome shotgun (WGS) entry which is preliminary data.</text>
</comment>
<dbReference type="EMBL" id="VSSQ01000840">
    <property type="protein sequence ID" value="MPM02045.1"/>
    <property type="molecule type" value="Genomic_DNA"/>
</dbReference>
<accession>A0A644WDW5</accession>
<protein>
    <submittedName>
        <fullName evidence="1">Uncharacterized protein</fullName>
    </submittedName>
</protein>
<organism evidence="1">
    <name type="scientific">bioreactor metagenome</name>
    <dbReference type="NCBI Taxonomy" id="1076179"/>
    <lineage>
        <taxon>unclassified sequences</taxon>
        <taxon>metagenomes</taxon>
        <taxon>ecological metagenomes</taxon>
    </lineage>
</organism>
<proteinExistence type="predicted"/>
<sequence length="131" mass="14177">MPGTGRIEDGFVVAGARVAVLNHRAERRAVGKTVGKAGEKNGFVGLLPGAGKRGVSRTAARQKGGELDEIDRFLRGQTLHGYADGAPVRLAEYADAEAATQFRRHGMFLPSAQNLQRIRGRTCSPRPRPEW</sequence>
<dbReference type="AlphaFoldDB" id="A0A644WDW5"/>